<feature type="compositionally biased region" description="Low complexity" evidence="1">
    <location>
        <begin position="137"/>
        <end position="149"/>
    </location>
</feature>
<keyword evidence="3" id="KW-1185">Reference proteome</keyword>
<evidence type="ECO:0000313" key="2">
    <source>
        <dbReference type="EMBL" id="CAK0911788.1"/>
    </source>
</evidence>
<evidence type="ECO:0000313" key="3">
    <source>
        <dbReference type="Proteomes" id="UP001189429"/>
    </source>
</evidence>
<feature type="region of interest" description="Disordered" evidence="1">
    <location>
        <begin position="166"/>
        <end position="217"/>
    </location>
</feature>
<gene>
    <name evidence="2" type="ORF">PCOR1329_LOCUS85550</name>
</gene>
<evidence type="ECO:0008006" key="4">
    <source>
        <dbReference type="Google" id="ProtNLM"/>
    </source>
</evidence>
<feature type="compositionally biased region" description="Low complexity" evidence="1">
    <location>
        <begin position="166"/>
        <end position="175"/>
    </location>
</feature>
<dbReference type="EMBL" id="CAUYUJ010022641">
    <property type="protein sequence ID" value="CAK0911788.1"/>
    <property type="molecule type" value="Genomic_DNA"/>
</dbReference>
<name>A0ABN9YG15_9DINO</name>
<comment type="caution">
    <text evidence="2">The sequence shown here is derived from an EMBL/GenBank/DDBJ whole genome shotgun (WGS) entry which is preliminary data.</text>
</comment>
<feature type="compositionally biased region" description="Basic and acidic residues" evidence="1">
    <location>
        <begin position="176"/>
        <end position="185"/>
    </location>
</feature>
<feature type="compositionally biased region" description="Low complexity" evidence="1">
    <location>
        <begin position="194"/>
        <end position="209"/>
    </location>
</feature>
<evidence type="ECO:0000256" key="1">
    <source>
        <dbReference type="SAM" id="MobiDB-lite"/>
    </source>
</evidence>
<feature type="compositionally biased region" description="Basic and acidic residues" evidence="1">
    <location>
        <begin position="126"/>
        <end position="135"/>
    </location>
</feature>
<accession>A0ABN9YG15</accession>
<protein>
    <recommendedName>
        <fullName evidence="4">Subtilisin</fullName>
    </recommendedName>
</protein>
<proteinExistence type="predicted"/>
<dbReference type="Proteomes" id="UP001189429">
    <property type="component" value="Unassembled WGS sequence"/>
</dbReference>
<sequence>MPGLCLGPLTFVAPICSNADAAVWLSLFWSMNLCAVPSRPMAMLVLFRCLEWRPQPIVQLATSNRIELSTAGGVYAVTTSADTGIDWLALPPMLTPTVIVLPDAAAGGAQRPPAERVPHRAAVGGERLRPEDPVLHDAASGGDGLADAAHPAHPEEALLADARAVPPPSAAAAAHEAPEATRPSRLEPTVWLTPPSSSPSWCPSLRSSPARPPTVAPATDQCFSGFPSVGIKVRPNAAASAAACYSAAEYWA</sequence>
<feature type="region of interest" description="Disordered" evidence="1">
    <location>
        <begin position="126"/>
        <end position="150"/>
    </location>
</feature>
<reference evidence="2" key="1">
    <citation type="submission" date="2023-10" db="EMBL/GenBank/DDBJ databases">
        <authorList>
            <person name="Chen Y."/>
            <person name="Shah S."/>
            <person name="Dougan E. K."/>
            <person name="Thang M."/>
            <person name="Chan C."/>
        </authorList>
    </citation>
    <scope>NUCLEOTIDE SEQUENCE [LARGE SCALE GENOMIC DNA]</scope>
</reference>
<organism evidence="2 3">
    <name type="scientific">Prorocentrum cordatum</name>
    <dbReference type="NCBI Taxonomy" id="2364126"/>
    <lineage>
        <taxon>Eukaryota</taxon>
        <taxon>Sar</taxon>
        <taxon>Alveolata</taxon>
        <taxon>Dinophyceae</taxon>
        <taxon>Prorocentrales</taxon>
        <taxon>Prorocentraceae</taxon>
        <taxon>Prorocentrum</taxon>
    </lineage>
</organism>